<feature type="compositionally biased region" description="Low complexity" evidence="2">
    <location>
        <begin position="435"/>
        <end position="452"/>
    </location>
</feature>
<dbReference type="PANTHER" id="PTHR15976">
    <property type="entry name" value="CONSTITUTIVE COACTIVATOR OF PEROXISOME PROLIFERATOR-ACTIVATED RECEPTOR GAMMA"/>
    <property type="match status" value="1"/>
</dbReference>
<dbReference type="OrthoDB" id="10061469at2759"/>
<dbReference type="EMBL" id="CAJPEV010003549">
    <property type="protein sequence ID" value="CAG0899993.1"/>
    <property type="molecule type" value="Genomic_DNA"/>
</dbReference>
<reference evidence="3" key="1">
    <citation type="submission" date="2020-11" db="EMBL/GenBank/DDBJ databases">
        <authorList>
            <person name="Tran Van P."/>
        </authorList>
    </citation>
    <scope>NUCLEOTIDE SEQUENCE</scope>
</reference>
<comment type="similarity">
    <text evidence="1">Belongs to the constitutive coactivator of PPAR-gamma family.</text>
</comment>
<name>A0A7R9ACN6_9CRUS</name>
<proteinExistence type="inferred from homology"/>
<dbReference type="InterPro" id="IPR026784">
    <property type="entry name" value="Coact_PPARg"/>
</dbReference>
<dbReference type="CDD" id="cd18672">
    <property type="entry name" value="PIN_FAM120B-like"/>
    <property type="match status" value="1"/>
</dbReference>
<feature type="region of interest" description="Disordered" evidence="2">
    <location>
        <begin position="434"/>
        <end position="496"/>
    </location>
</feature>
<dbReference type="EMBL" id="LR903066">
    <property type="protein sequence ID" value="CAD7251435.1"/>
    <property type="molecule type" value="Genomic_DNA"/>
</dbReference>
<dbReference type="FunFam" id="3.40.50.1010:FF:000009">
    <property type="entry name" value="Constitutive coactivator of PPAR-gamma-like protein 1"/>
    <property type="match status" value="1"/>
</dbReference>
<dbReference type="PANTHER" id="PTHR15976:SF16">
    <property type="entry name" value="ASTEROID DOMAIN-CONTAINING PROTEIN"/>
    <property type="match status" value="1"/>
</dbReference>
<protein>
    <recommendedName>
        <fullName evidence="5">Constitutive coactivator of PPAR-gamma-like protein 1 homolog</fullName>
    </recommendedName>
</protein>
<evidence type="ECO:0000256" key="1">
    <source>
        <dbReference type="ARBA" id="ARBA00009495"/>
    </source>
</evidence>
<gene>
    <name evidence="3" type="ORF">DSTB1V02_LOCUS11202</name>
</gene>
<dbReference type="Proteomes" id="UP000677054">
    <property type="component" value="Unassembled WGS sequence"/>
</dbReference>
<evidence type="ECO:0000313" key="3">
    <source>
        <dbReference type="EMBL" id="CAD7251435.1"/>
    </source>
</evidence>
<dbReference type="InterPro" id="IPR029060">
    <property type="entry name" value="PIN-like_dom_sf"/>
</dbReference>
<organism evidence="3">
    <name type="scientific">Darwinula stevensoni</name>
    <dbReference type="NCBI Taxonomy" id="69355"/>
    <lineage>
        <taxon>Eukaryota</taxon>
        <taxon>Metazoa</taxon>
        <taxon>Ecdysozoa</taxon>
        <taxon>Arthropoda</taxon>
        <taxon>Crustacea</taxon>
        <taxon>Oligostraca</taxon>
        <taxon>Ostracoda</taxon>
        <taxon>Podocopa</taxon>
        <taxon>Podocopida</taxon>
        <taxon>Darwinulocopina</taxon>
        <taxon>Darwinuloidea</taxon>
        <taxon>Darwinulidae</taxon>
        <taxon>Darwinula</taxon>
    </lineage>
</organism>
<evidence type="ECO:0000313" key="4">
    <source>
        <dbReference type="Proteomes" id="UP000677054"/>
    </source>
</evidence>
<feature type="region of interest" description="Disordered" evidence="2">
    <location>
        <begin position="346"/>
        <end position="365"/>
    </location>
</feature>
<keyword evidence="4" id="KW-1185">Reference proteome</keyword>
<evidence type="ECO:0000256" key="2">
    <source>
        <dbReference type="SAM" id="MobiDB-lite"/>
    </source>
</evidence>
<dbReference type="SUPFAM" id="SSF88723">
    <property type="entry name" value="PIN domain-like"/>
    <property type="match status" value="1"/>
</dbReference>
<dbReference type="AlphaFoldDB" id="A0A7R9ACN6"/>
<feature type="compositionally biased region" description="Polar residues" evidence="2">
    <location>
        <begin position="967"/>
        <end position="976"/>
    </location>
</feature>
<sequence>MRVRMRVQELQKYIETHCPGACVPVDLLKIARSISRPMKGNRTQPPMMQHYNHFYLVLDGECCLDRLYGGFFSDWVCGGQWNRMVQFLAVLIQTVHTNSVEMAVFFNGSLEQPRISEWIKLQLDTRKKINSVLRHLNNKATPPPKVWWVPPVCLRTCMRMALRHLNIAVMSTMEDHHQEVIAFCRENNFHGLVGEDVEYAIFCPPRYFSAQLLKLTYKGSLETKEYIMDELCKKINIHPDRLVVLAALLGNYCLTEDDLSQFHKRLCPNYDNPHKIPFEELIEAVAEYVRNSPSVENLNHVGIEIFGAPDDKRILKLKDAVQYYVNGTKDGFLRYWTTSFGRVPSSHYTSGHAGQPKGKMGAGDHAPTLKFASELADGEQGSFGAYQHASGGRGVKGDIVKSPDIHVLATELQQKLQLGQGDVSQVDALNGALISSSSSTSTSPRTTPDIPQSTPPPPTTLPSSVIKSGAEDVGEKTVPTDPLGFPLASTPKVSPEVMRTASERHQKGLMSPWIYQILTQGELKIPVMVEDENHREVPNIALLYRPVRQMVYGIIFNLHHHEFMSKKAQEDGSEYQIPDIKIREWVWSRANPYRQPDLVEPVKVGWKVPTVQRLWFGGALDDKKRRLRAFLSCMRSDRTIMLNTSYVPQHLLVLACVLRYIMSTSERAILRKQELDAFIAQAFSPQLTDAHYLQDLELPVVTSRGVQLASMFMMGVESALFANDACGAPIPWLMCCPWLFFDGKLFHQKLVKASTAKNLMEVCEGQLEMVAKVDRLRHAVLDGLQIDFAPRLPVFHPPPFPHGGAPHPPDMYMGGMRGNMIPAGAALSARGRIRTMLGRRALPARGGQLEIAGVVVGQWGPNYPGGGGGRGRGNMYMEPQVPVMAVGGMRNIRGNYGFYRRRGMVPFGKRFTPGTVTKKPNPVRKTKASGGKKDGANASSSDSNDAKEESSSPVKIENGSKGRGITLETQGSSKSIPLSEVLSAGGGSKEKSSEPSAQFEDALPSHSVLNGHVDDAGPSSDLKISSSFN</sequence>
<evidence type="ECO:0008006" key="5">
    <source>
        <dbReference type="Google" id="ProtNLM"/>
    </source>
</evidence>
<accession>A0A7R9ACN6</accession>
<feature type="region of interest" description="Disordered" evidence="2">
    <location>
        <begin position="907"/>
        <end position="1029"/>
    </location>
</feature>
<dbReference type="GO" id="GO:0005634">
    <property type="term" value="C:nucleus"/>
    <property type="evidence" value="ECO:0007669"/>
    <property type="project" value="TreeGrafter"/>
</dbReference>